<evidence type="ECO:0000313" key="3">
    <source>
        <dbReference type="Proteomes" id="UP000287447"/>
    </source>
</evidence>
<evidence type="ECO:0008006" key="4">
    <source>
        <dbReference type="Google" id="ProtNLM"/>
    </source>
</evidence>
<feature type="region of interest" description="Disordered" evidence="1">
    <location>
        <begin position="118"/>
        <end position="184"/>
    </location>
</feature>
<keyword evidence="3" id="KW-1185">Reference proteome</keyword>
<dbReference type="OrthoDB" id="8563081at2"/>
<reference evidence="3" key="1">
    <citation type="submission" date="2019-01" db="EMBL/GenBank/DDBJ databases">
        <title>Gri0909 isolated from a small marine red alga.</title>
        <authorList>
            <person name="Kim J."/>
            <person name="Jeong S.E."/>
            <person name="Jeon C.O."/>
        </authorList>
    </citation>
    <scope>NUCLEOTIDE SEQUENCE [LARGE SCALE GENOMIC DNA]</scope>
    <source>
        <strain evidence="3">Gri0909</strain>
    </source>
</reference>
<name>A0A437QVJ1_9PROT</name>
<sequence>MSNPYASQQRSQLENAAPQAAEGWALVETARRLESAKRNPDDSNAILAAVRVNWRIWTIIQSSLVDPECPLPQEVRENLLNLSRFIDRRSAELIATPADVHKLDVLINIDRQIGAGLLGNPADGEEGQQQPAPADSGTGNAQDQASENASETARSSSPSLLSVQEAASPQPTSTTRGSVTSTET</sequence>
<accession>A0A437QVJ1</accession>
<protein>
    <recommendedName>
        <fullName evidence="4">Flagellar biosynthesis regulatory protein FlaF</fullName>
    </recommendedName>
</protein>
<dbReference type="InterPro" id="IPR010845">
    <property type="entry name" value="FlaF"/>
</dbReference>
<organism evidence="2 3">
    <name type="scientific">Hwanghaeella grinnelliae</name>
    <dbReference type="NCBI Taxonomy" id="2500179"/>
    <lineage>
        <taxon>Bacteria</taxon>
        <taxon>Pseudomonadati</taxon>
        <taxon>Pseudomonadota</taxon>
        <taxon>Alphaproteobacteria</taxon>
        <taxon>Rhodospirillales</taxon>
        <taxon>Rhodospirillaceae</taxon>
        <taxon>Hwanghaeella</taxon>
    </lineage>
</organism>
<dbReference type="Proteomes" id="UP000287447">
    <property type="component" value="Unassembled WGS sequence"/>
</dbReference>
<dbReference type="RefSeq" id="WP_127763912.1">
    <property type="nucleotide sequence ID" value="NZ_SADE01000001.1"/>
</dbReference>
<evidence type="ECO:0000256" key="1">
    <source>
        <dbReference type="SAM" id="MobiDB-lite"/>
    </source>
</evidence>
<proteinExistence type="predicted"/>
<dbReference type="AlphaFoldDB" id="A0A437QVJ1"/>
<dbReference type="EMBL" id="SADE01000001">
    <property type="protein sequence ID" value="RVU38540.1"/>
    <property type="molecule type" value="Genomic_DNA"/>
</dbReference>
<feature type="compositionally biased region" description="Polar residues" evidence="1">
    <location>
        <begin position="127"/>
        <end position="184"/>
    </location>
</feature>
<comment type="caution">
    <text evidence="2">The sequence shown here is derived from an EMBL/GenBank/DDBJ whole genome shotgun (WGS) entry which is preliminary data.</text>
</comment>
<dbReference type="Pfam" id="PF07309">
    <property type="entry name" value="FlaF"/>
    <property type="match status" value="1"/>
</dbReference>
<gene>
    <name evidence="2" type="ORF">EOI86_04455</name>
</gene>
<evidence type="ECO:0000313" key="2">
    <source>
        <dbReference type="EMBL" id="RVU38540.1"/>
    </source>
</evidence>
<dbReference type="GO" id="GO:0044781">
    <property type="term" value="P:bacterial-type flagellum organization"/>
    <property type="evidence" value="ECO:0007669"/>
    <property type="project" value="InterPro"/>
</dbReference>